<dbReference type="AlphaFoldDB" id="A0A3P7X1Z1"/>
<dbReference type="EMBL" id="UZAH01025275">
    <property type="protein sequence ID" value="VDO60159.1"/>
    <property type="molecule type" value="Genomic_DNA"/>
</dbReference>
<dbReference type="OrthoDB" id="5865271at2759"/>
<keyword evidence="2" id="KW-1185">Reference proteome</keyword>
<evidence type="ECO:0000313" key="3">
    <source>
        <dbReference type="WBParaSite" id="HPBE_0000412801-mRNA-1"/>
    </source>
</evidence>
<name>A0A3P7X1Z1_HELPZ</name>
<proteinExistence type="predicted"/>
<protein>
    <submittedName>
        <fullName evidence="1 3">Uncharacterized protein</fullName>
    </submittedName>
</protein>
<accession>A0A3P7X1Z1</accession>
<reference evidence="1 2" key="1">
    <citation type="submission" date="2018-11" db="EMBL/GenBank/DDBJ databases">
        <authorList>
            <consortium name="Pathogen Informatics"/>
        </authorList>
    </citation>
    <scope>NUCLEOTIDE SEQUENCE [LARGE SCALE GENOMIC DNA]</scope>
</reference>
<organism evidence="1">
    <name type="scientific">Heligmosomoides polygyrus</name>
    <name type="common">Parasitic roundworm</name>
    <dbReference type="NCBI Taxonomy" id="6339"/>
    <lineage>
        <taxon>Eukaryota</taxon>
        <taxon>Metazoa</taxon>
        <taxon>Ecdysozoa</taxon>
        <taxon>Nematoda</taxon>
        <taxon>Chromadorea</taxon>
        <taxon>Rhabditida</taxon>
        <taxon>Rhabditina</taxon>
        <taxon>Rhabditomorpha</taxon>
        <taxon>Strongyloidea</taxon>
        <taxon>Heligmosomidae</taxon>
        <taxon>Heligmosomoides</taxon>
    </lineage>
</organism>
<evidence type="ECO:0000313" key="2">
    <source>
        <dbReference type="Proteomes" id="UP000050761"/>
    </source>
</evidence>
<evidence type="ECO:0000313" key="1">
    <source>
        <dbReference type="EMBL" id="VDO60159.1"/>
    </source>
</evidence>
<sequence>MSCSAAVEQKQQQLFLLHPHIDLLEKNDDYTTRACGMEGRGGARSAPELPSTMRSRQPKRLHLANVISGKLSQTWNHFVCAVTHEGGHCKISDSIQICVYRGDLAVVMGMPLRYKKSEHAEWDRIHEWILDCKAPMEQSAKILALLRKKVENPGPLYSR</sequence>
<reference evidence="3" key="2">
    <citation type="submission" date="2019-09" db="UniProtKB">
        <authorList>
            <consortium name="WormBaseParasite"/>
        </authorList>
    </citation>
    <scope>IDENTIFICATION</scope>
</reference>
<dbReference type="WBParaSite" id="HPBE_0000412801-mRNA-1">
    <property type="protein sequence ID" value="HPBE_0000412801-mRNA-1"/>
    <property type="gene ID" value="HPBE_0000412801"/>
</dbReference>
<gene>
    <name evidence="1" type="ORF">HPBE_LOCUS4129</name>
</gene>
<dbReference type="Proteomes" id="UP000050761">
    <property type="component" value="Unassembled WGS sequence"/>
</dbReference>